<gene>
    <name evidence="1" type="ORF">A4U43_C02F19000</name>
</gene>
<dbReference type="Gramene" id="ONK78459">
    <property type="protein sequence ID" value="ONK78459"/>
    <property type="gene ID" value="A4U43_C02F19000"/>
</dbReference>
<evidence type="ECO:0000313" key="1">
    <source>
        <dbReference type="EMBL" id="ONK78459.1"/>
    </source>
</evidence>
<sequence length="121" mass="13511">MLLKEHEAMTNHSMAESGVATPVYEQAANYVQDILRKRKWAEGCSDFYDTENHSTINLEASSWPLSSSPYLSSSWFSSPALDSYEASSSLMNTLPPTSQEDGTWEELGIDELMECFTLLSS</sequence>
<organism evidence="1 2">
    <name type="scientific">Asparagus officinalis</name>
    <name type="common">Garden asparagus</name>
    <dbReference type="NCBI Taxonomy" id="4686"/>
    <lineage>
        <taxon>Eukaryota</taxon>
        <taxon>Viridiplantae</taxon>
        <taxon>Streptophyta</taxon>
        <taxon>Embryophyta</taxon>
        <taxon>Tracheophyta</taxon>
        <taxon>Spermatophyta</taxon>
        <taxon>Magnoliopsida</taxon>
        <taxon>Liliopsida</taxon>
        <taxon>Asparagales</taxon>
        <taxon>Asparagaceae</taxon>
        <taxon>Asparagoideae</taxon>
        <taxon>Asparagus</taxon>
    </lineage>
</organism>
<dbReference type="AlphaFoldDB" id="A0A5P1FNA9"/>
<keyword evidence="2" id="KW-1185">Reference proteome</keyword>
<name>A0A5P1FNA9_ASPOF</name>
<dbReference type="EMBL" id="CM007382">
    <property type="protein sequence ID" value="ONK78459.1"/>
    <property type="molecule type" value="Genomic_DNA"/>
</dbReference>
<evidence type="ECO:0000313" key="2">
    <source>
        <dbReference type="Proteomes" id="UP000243459"/>
    </source>
</evidence>
<accession>A0A5P1FNA9</accession>
<dbReference type="Proteomes" id="UP000243459">
    <property type="component" value="Chromosome 2"/>
</dbReference>
<reference evidence="2" key="1">
    <citation type="journal article" date="2017" name="Nat. Commun.">
        <title>The asparagus genome sheds light on the origin and evolution of a young Y chromosome.</title>
        <authorList>
            <person name="Harkess A."/>
            <person name="Zhou J."/>
            <person name="Xu C."/>
            <person name="Bowers J.E."/>
            <person name="Van der Hulst R."/>
            <person name="Ayyampalayam S."/>
            <person name="Mercati F."/>
            <person name="Riccardi P."/>
            <person name="McKain M.R."/>
            <person name="Kakrana A."/>
            <person name="Tang H."/>
            <person name="Ray J."/>
            <person name="Groenendijk J."/>
            <person name="Arikit S."/>
            <person name="Mathioni S.M."/>
            <person name="Nakano M."/>
            <person name="Shan H."/>
            <person name="Telgmann-Rauber A."/>
            <person name="Kanno A."/>
            <person name="Yue Z."/>
            <person name="Chen H."/>
            <person name="Li W."/>
            <person name="Chen Y."/>
            <person name="Xu X."/>
            <person name="Zhang Y."/>
            <person name="Luo S."/>
            <person name="Chen H."/>
            <person name="Gao J."/>
            <person name="Mao Z."/>
            <person name="Pires J.C."/>
            <person name="Luo M."/>
            <person name="Kudrna D."/>
            <person name="Wing R.A."/>
            <person name="Meyers B.C."/>
            <person name="Yi K."/>
            <person name="Kong H."/>
            <person name="Lavrijsen P."/>
            <person name="Sunseri F."/>
            <person name="Falavigna A."/>
            <person name="Ye Y."/>
            <person name="Leebens-Mack J.H."/>
            <person name="Chen G."/>
        </authorList>
    </citation>
    <scope>NUCLEOTIDE SEQUENCE [LARGE SCALE GENOMIC DNA]</scope>
    <source>
        <strain evidence="2">cv. DH0086</strain>
    </source>
</reference>
<proteinExistence type="predicted"/>
<protein>
    <submittedName>
        <fullName evidence="1">Uncharacterized protein</fullName>
    </submittedName>
</protein>